<evidence type="ECO:0000313" key="2">
    <source>
        <dbReference type="Proteomes" id="UP001066276"/>
    </source>
</evidence>
<keyword evidence="2" id="KW-1185">Reference proteome</keyword>
<reference evidence="1" key="1">
    <citation type="journal article" date="2022" name="bioRxiv">
        <title>Sequencing and chromosome-scale assembly of the giantPleurodeles waltlgenome.</title>
        <authorList>
            <person name="Brown T."/>
            <person name="Elewa A."/>
            <person name="Iarovenko S."/>
            <person name="Subramanian E."/>
            <person name="Araus A.J."/>
            <person name="Petzold A."/>
            <person name="Susuki M."/>
            <person name="Suzuki K.-i.T."/>
            <person name="Hayashi T."/>
            <person name="Toyoda A."/>
            <person name="Oliveira C."/>
            <person name="Osipova E."/>
            <person name="Leigh N.D."/>
            <person name="Simon A."/>
            <person name="Yun M.H."/>
        </authorList>
    </citation>
    <scope>NUCLEOTIDE SEQUENCE</scope>
    <source>
        <strain evidence="1">20211129_DDA</strain>
        <tissue evidence="1">Liver</tissue>
    </source>
</reference>
<evidence type="ECO:0000313" key="1">
    <source>
        <dbReference type="EMBL" id="KAJ1154051.1"/>
    </source>
</evidence>
<name>A0AAV7RNJ2_PLEWA</name>
<gene>
    <name evidence="1" type="ORF">NDU88_006808</name>
</gene>
<protein>
    <submittedName>
        <fullName evidence="1">Uncharacterized protein</fullName>
    </submittedName>
</protein>
<accession>A0AAV7RNJ2</accession>
<proteinExistence type="predicted"/>
<comment type="caution">
    <text evidence="1">The sequence shown here is derived from an EMBL/GenBank/DDBJ whole genome shotgun (WGS) entry which is preliminary data.</text>
</comment>
<sequence length="91" mass="10575">MSRTWKEFCCCLDTCFDTTYAQKNHKHRRSIVCCQDTCFDASERAASPTHLEHRLPRDIPKKREDVSATSVAWKHTQEATCTQRVHRGYAS</sequence>
<dbReference type="EMBL" id="JANPWB010000009">
    <property type="protein sequence ID" value="KAJ1154051.1"/>
    <property type="molecule type" value="Genomic_DNA"/>
</dbReference>
<organism evidence="1 2">
    <name type="scientific">Pleurodeles waltl</name>
    <name type="common">Iberian ribbed newt</name>
    <dbReference type="NCBI Taxonomy" id="8319"/>
    <lineage>
        <taxon>Eukaryota</taxon>
        <taxon>Metazoa</taxon>
        <taxon>Chordata</taxon>
        <taxon>Craniata</taxon>
        <taxon>Vertebrata</taxon>
        <taxon>Euteleostomi</taxon>
        <taxon>Amphibia</taxon>
        <taxon>Batrachia</taxon>
        <taxon>Caudata</taxon>
        <taxon>Salamandroidea</taxon>
        <taxon>Salamandridae</taxon>
        <taxon>Pleurodelinae</taxon>
        <taxon>Pleurodeles</taxon>
    </lineage>
</organism>
<dbReference type="Proteomes" id="UP001066276">
    <property type="component" value="Chromosome 5"/>
</dbReference>
<dbReference type="AlphaFoldDB" id="A0AAV7RNJ2"/>